<dbReference type="SMART" id="SM00238">
    <property type="entry name" value="BIR"/>
    <property type="match status" value="2"/>
</dbReference>
<dbReference type="Gene3D" id="1.10.1170.10">
    <property type="entry name" value="Inhibitor Of Apoptosis Protein (2mihbC-IAP-1), Chain A"/>
    <property type="match status" value="2"/>
</dbReference>
<dbReference type="PROSITE" id="PS01282">
    <property type="entry name" value="BIR_REPEAT_1"/>
    <property type="match status" value="1"/>
</dbReference>
<protein>
    <submittedName>
        <fullName evidence="1">Uncharacterized protein</fullName>
    </submittedName>
</protein>
<dbReference type="PANTHER" id="PTHR10044">
    <property type="entry name" value="INHIBITOR OF APOPTOSIS"/>
    <property type="match status" value="1"/>
</dbReference>
<dbReference type="Pfam" id="PF00653">
    <property type="entry name" value="BIR"/>
    <property type="match status" value="2"/>
</dbReference>
<dbReference type="CDD" id="cd00022">
    <property type="entry name" value="BIR"/>
    <property type="match status" value="2"/>
</dbReference>
<dbReference type="InterPro" id="IPR001370">
    <property type="entry name" value="BIR_rpt"/>
</dbReference>
<dbReference type="PROSITE" id="PS50143">
    <property type="entry name" value="BIR_REPEAT_2"/>
    <property type="match status" value="2"/>
</dbReference>
<accession>A0ABD0LUK1</accession>
<comment type="caution">
    <text evidence="1">The sequence shown here is derived from an EMBL/GenBank/DDBJ whole genome shotgun (WGS) entry which is preliminary data.</text>
</comment>
<evidence type="ECO:0000313" key="1">
    <source>
        <dbReference type="EMBL" id="KAK7502972.1"/>
    </source>
</evidence>
<reference evidence="1 2" key="1">
    <citation type="journal article" date="2023" name="Sci. Data">
        <title>Genome assembly of the Korean intertidal mud-creeper Batillaria attramentaria.</title>
        <authorList>
            <person name="Patra A.K."/>
            <person name="Ho P.T."/>
            <person name="Jun S."/>
            <person name="Lee S.J."/>
            <person name="Kim Y."/>
            <person name="Won Y.J."/>
        </authorList>
    </citation>
    <scope>NUCLEOTIDE SEQUENCE [LARGE SCALE GENOMIC DNA]</scope>
    <source>
        <strain evidence="1">Wonlab-2016</strain>
    </source>
</reference>
<dbReference type="InterPro" id="IPR050784">
    <property type="entry name" value="IAP"/>
</dbReference>
<dbReference type="AlphaFoldDB" id="A0ABD0LUK1"/>
<dbReference type="EMBL" id="JACVVK020000022">
    <property type="protein sequence ID" value="KAK7502972.1"/>
    <property type="molecule type" value="Genomic_DNA"/>
</dbReference>
<name>A0ABD0LUK1_9CAEN</name>
<dbReference type="PANTHER" id="PTHR10044:SF139">
    <property type="entry name" value="DEATH-ASSOCIATED INHIBITOR OF APOPTOSIS 2"/>
    <property type="match status" value="1"/>
</dbReference>
<dbReference type="Proteomes" id="UP001519460">
    <property type="component" value="Unassembled WGS sequence"/>
</dbReference>
<sequence>MERMACSTEVPGRNGLLGSLLPCVCCASSLTSQGLPAFHEEITLSAPEVTAIEEENNFSLDLNLLCEQHMTGKFIIRSWNKQLSDVRRQASSFLFMLLKQHSGCCSAQSTLPVFDEDCASLKAKEHPLSYKTQLLQMPCVYSRQGIFVGRDIPNASNFEINRLATFSQWPHNHTVFAADLAKTGFHSTGYGDEVECVFCRFVHRNWRFGQKPGAVHRANSPHCLIFHDAAFGNQAAPNIHFNIPLPRVTARAMINLSDPLNILLGNFFPSGQPGGIQETGSTAVDHDVVPPFPGVDMRPRPANVLRTIGIPTGADGTVPFTARYLPEEAVYPTFSSHQKRQQSFQGFPQRRGVRTRCFWEAGFFYTGHQDILICHHCGLNLYRWLHGEDPAIAHARWKPSCPYLINWRGIDFIRIIQRELEVLAVA</sequence>
<gene>
    <name evidence="1" type="ORF">BaRGS_00005598</name>
</gene>
<keyword evidence="2" id="KW-1185">Reference proteome</keyword>
<proteinExistence type="predicted"/>
<organism evidence="1 2">
    <name type="scientific">Batillaria attramentaria</name>
    <dbReference type="NCBI Taxonomy" id="370345"/>
    <lineage>
        <taxon>Eukaryota</taxon>
        <taxon>Metazoa</taxon>
        <taxon>Spiralia</taxon>
        <taxon>Lophotrochozoa</taxon>
        <taxon>Mollusca</taxon>
        <taxon>Gastropoda</taxon>
        <taxon>Caenogastropoda</taxon>
        <taxon>Sorbeoconcha</taxon>
        <taxon>Cerithioidea</taxon>
        <taxon>Batillariidae</taxon>
        <taxon>Batillaria</taxon>
    </lineage>
</organism>
<evidence type="ECO:0000313" key="2">
    <source>
        <dbReference type="Proteomes" id="UP001519460"/>
    </source>
</evidence>
<dbReference type="SUPFAM" id="SSF57924">
    <property type="entry name" value="Inhibitor of apoptosis (IAP) repeat"/>
    <property type="match status" value="2"/>
</dbReference>